<dbReference type="EMBL" id="AP023440">
    <property type="protein sequence ID" value="BCL30121.1"/>
    <property type="molecule type" value="Genomic_DNA"/>
</dbReference>
<sequence>MGDSETESVQTDGPEDELLNLHAFTGMCLGFGVPPEQVAGDFRNTLEDLRQRGVVPLEEVARQRAHSAGGTREHPVPWAEGFAAGYLAAWAAAILRVLETRGLDFGQDKHVFRPLNVCTDADLLTRLLDRAVTVTHEAELVAGEPSLQL</sequence>
<reference evidence="1 2" key="1">
    <citation type="journal article" date="2014" name="Int. J. Syst. Evol. Microbiol.">
        <title>Complete genome sequence of Corynebacterium casei LMG S-19264T (=DSM 44701T), isolated from a smear-ripened cheese.</title>
        <authorList>
            <consortium name="US DOE Joint Genome Institute (JGI-PGF)"/>
            <person name="Walter F."/>
            <person name="Albersmeier A."/>
            <person name="Kalinowski J."/>
            <person name="Ruckert C."/>
        </authorList>
    </citation>
    <scope>NUCLEOTIDE SEQUENCE [LARGE SCALE GENOMIC DNA]</scope>
    <source>
        <strain evidence="1 2">JCM 4677</strain>
    </source>
</reference>
<evidence type="ECO:0000313" key="1">
    <source>
        <dbReference type="EMBL" id="BCL30121.1"/>
    </source>
</evidence>
<evidence type="ECO:0000313" key="2">
    <source>
        <dbReference type="Proteomes" id="UP000516444"/>
    </source>
</evidence>
<accession>A0A7G1P647</accession>
<dbReference type="AlphaFoldDB" id="A0A7G1P647"/>
<dbReference type="RefSeq" id="WP_190852106.1">
    <property type="nucleotide sequence ID" value="NZ_AP023440.1"/>
</dbReference>
<dbReference type="KEGG" id="sgm:GCM10017557_49800"/>
<name>A0A7G1P647_9ACTN</name>
<proteinExistence type="predicted"/>
<dbReference type="Proteomes" id="UP000516444">
    <property type="component" value="Chromosome"/>
</dbReference>
<gene>
    <name evidence="1" type="ORF">GCM10017557_49800</name>
</gene>
<keyword evidence="2" id="KW-1185">Reference proteome</keyword>
<organism evidence="1 2">
    <name type="scientific">Streptomyces aurantiacus</name>
    <dbReference type="NCBI Taxonomy" id="47760"/>
    <lineage>
        <taxon>Bacteria</taxon>
        <taxon>Bacillati</taxon>
        <taxon>Actinomycetota</taxon>
        <taxon>Actinomycetes</taxon>
        <taxon>Kitasatosporales</taxon>
        <taxon>Streptomycetaceae</taxon>
        <taxon>Streptomyces</taxon>
        <taxon>Streptomyces aurantiacus group</taxon>
    </lineage>
</organism>
<protein>
    <submittedName>
        <fullName evidence="1">Uncharacterized protein</fullName>
    </submittedName>
</protein>